<evidence type="ECO:0000256" key="1">
    <source>
        <dbReference type="ARBA" id="ARBA00005254"/>
    </source>
</evidence>
<dbReference type="InterPro" id="IPR029045">
    <property type="entry name" value="ClpP/crotonase-like_dom_sf"/>
</dbReference>
<gene>
    <name evidence="4" type="ORF">K788_0000347</name>
</gene>
<dbReference type="GO" id="GO:0016829">
    <property type="term" value="F:lyase activity"/>
    <property type="evidence" value="ECO:0007669"/>
    <property type="project" value="UniProtKB-KW"/>
</dbReference>
<reference evidence="4 5" key="1">
    <citation type="journal article" date="2014" name="Genome Announc.">
        <title>Draft Genome Sequence of the Haloacid-Degrading Burkholderia caribensis Strain MBA4.</title>
        <authorList>
            <person name="Pan Y."/>
            <person name="Kong K.F."/>
            <person name="Tsang J.S."/>
        </authorList>
    </citation>
    <scope>NUCLEOTIDE SEQUENCE [LARGE SCALE GENOMIC DNA]</scope>
    <source>
        <strain evidence="4 5">MBA4</strain>
    </source>
</reference>
<evidence type="ECO:0000256" key="3">
    <source>
        <dbReference type="RuleBase" id="RU003707"/>
    </source>
</evidence>
<accession>A0A0P0RJB9</accession>
<protein>
    <submittedName>
        <fullName evidence="4">Enoyl-CoA hydratase</fullName>
    </submittedName>
</protein>
<dbReference type="GeneID" id="69972311"/>
<evidence type="ECO:0000313" key="4">
    <source>
        <dbReference type="EMBL" id="ALL68630.1"/>
    </source>
</evidence>
<dbReference type="InterPro" id="IPR014748">
    <property type="entry name" value="Enoyl-CoA_hydra_C"/>
</dbReference>
<dbReference type="InterPro" id="IPR001753">
    <property type="entry name" value="Enoyl-CoA_hydra/iso"/>
</dbReference>
<proteinExistence type="inferred from homology"/>
<dbReference type="PANTHER" id="PTHR11941:SF133">
    <property type="entry name" value="1,2-EPOXYPHENYLACETYL-COA ISOMERASE"/>
    <property type="match status" value="1"/>
</dbReference>
<dbReference type="Pfam" id="PF00378">
    <property type="entry name" value="ECH_1"/>
    <property type="match status" value="1"/>
</dbReference>
<dbReference type="RefSeq" id="WP_035997814.1">
    <property type="nucleotide sequence ID" value="NZ_CP012747.1"/>
</dbReference>
<dbReference type="CDD" id="cd06558">
    <property type="entry name" value="crotonase-like"/>
    <property type="match status" value="1"/>
</dbReference>
<dbReference type="SUPFAM" id="SSF52096">
    <property type="entry name" value="ClpP/crotonase"/>
    <property type="match status" value="1"/>
</dbReference>
<organism evidence="4 5">
    <name type="scientific">Paraburkholderia caribensis MBA4</name>
    <dbReference type="NCBI Taxonomy" id="1323664"/>
    <lineage>
        <taxon>Bacteria</taxon>
        <taxon>Pseudomonadati</taxon>
        <taxon>Pseudomonadota</taxon>
        <taxon>Betaproteobacteria</taxon>
        <taxon>Burkholderiales</taxon>
        <taxon>Burkholderiaceae</taxon>
        <taxon>Paraburkholderia</taxon>
    </lineage>
</organism>
<dbReference type="PROSITE" id="PS00166">
    <property type="entry name" value="ENOYL_COA_HYDRATASE"/>
    <property type="match status" value="1"/>
</dbReference>
<comment type="similarity">
    <text evidence="1 3">Belongs to the enoyl-CoA hydratase/isomerase family.</text>
</comment>
<dbReference type="InterPro" id="IPR018376">
    <property type="entry name" value="Enoyl-CoA_hyd/isom_CS"/>
</dbReference>
<dbReference type="KEGG" id="bcai:K788_0000347"/>
<evidence type="ECO:0000256" key="2">
    <source>
        <dbReference type="ARBA" id="ARBA00023239"/>
    </source>
</evidence>
<dbReference type="PANTHER" id="PTHR11941">
    <property type="entry name" value="ENOYL-COA HYDRATASE-RELATED"/>
    <property type="match status" value="1"/>
</dbReference>
<keyword evidence="2" id="KW-0456">Lyase</keyword>
<dbReference type="NCBIfam" id="NF006699">
    <property type="entry name" value="PRK09245.1"/>
    <property type="match status" value="1"/>
</dbReference>
<dbReference type="GO" id="GO:0006635">
    <property type="term" value="P:fatty acid beta-oxidation"/>
    <property type="evidence" value="ECO:0007669"/>
    <property type="project" value="TreeGrafter"/>
</dbReference>
<dbReference type="AlphaFoldDB" id="A0A0P0RJB9"/>
<name>A0A0P0RJB9_9BURK</name>
<dbReference type="Gene3D" id="3.90.226.10">
    <property type="entry name" value="2-enoyl-CoA Hydratase, Chain A, domain 1"/>
    <property type="match status" value="1"/>
</dbReference>
<dbReference type="Gene3D" id="1.10.12.10">
    <property type="entry name" value="Lyase 2-enoyl-coa Hydratase, Chain A, domain 2"/>
    <property type="match status" value="1"/>
</dbReference>
<sequence>MNEPVRYELNAGVATVTLNRPETRNALTEMEVVDALVASLERAQADLDVRAIVLTGAGPAFSSGGNIKHMRDEVGTFGGNSAQIRENYRRGIQRIPRAFYELDVPCIAAVNGPAHGAGCDLALMCDIRIAAQGALFAESFAKVGIIPGDGGAWLLPRVVGMSRAAEMIFTGTPIDAQCALDWGLVSRVVPDEQLLPTAHELAQRIASNPPNVLRMSKRLIREGQRMDLPSLLELSAAFQGIVHRTADHREAIAATFEKRAPRYTGE</sequence>
<dbReference type="EMBL" id="CP012747">
    <property type="protein sequence ID" value="ALL68630.1"/>
    <property type="molecule type" value="Genomic_DNA"/>
</dbReference>
<evidence type="ECO:0000313" key="5">
    <source>
        <dbReference type="Proteomes" id="UP000019146"/>
    </source>
</evidence>
<dbReference type="Proteomes" id="UP000019146">
    <property type="component" value="Chromosome 2"/>
</dbReference>